<dbReference type="RefSeq" id="WP_163290819.1">
    <property type="nucleotide sequence ID" value="NZ_JAAGWY010000004.1"/>
</dbReference>
<keyword evidence="3" id="KW-0067">ATP-binding</keyword>
<feature type="region of interest" description="Disordered" evidence="1">
    <location>
        <begin position="40"/>
        <end position="70"/>
    </location>
</feature>
<accession>A0A6L9Y106</accession>
<proteinExistence type="predicted"/>
<sequence>MVEPTRNRFTGLARTGAVLLVVAGTIALSACAGGAKPAATATNAASSTPTASATPTPTPTPTPSDPPTPVTLTCDQIVTPQQVYAYNPNFGADPGYAPTSGSLEASVVADQGVACGWLNQTSGDVIEIAVAKPPASELDGLKNTAVTNSQPVPTYGIPPQVEGYFAMRGAKGEVQIFTGAYWVVANSPAFQEPGDAAPLMQNVLDNLPKQ</sequence>
<organism evidence="3 4">
    <name type="scientific">Leifsonia tongyongensis</name>
    <dbReference type="NCBI Taxonomy" id="1268043"/>
    <lineage>
        <taxon>Bacteria</taxon>
        <taxon>Bacillati</taxon>
        <taxon>Actinomycetota</taxon>
        <taxon>Actinomycetes</taxon>
        <taxon>Micrococcales</taxon>
        <taxon>Microbacteriaceae</taxon>
        <taxon>Leifsonia</taxon>
    </lineage>
</organism>
<evidence type="ECO:0000256" key="2">
    <source>
        <dbReference type="SAM" id="SignalP"/>
    </source>
</evidence>
<dbReference type="EMBL" id="JAAGWY010000004">
    <property type="protein sequence ID" value="NEN07351.1"/>
    <property type="molecule type" value="Genomic_DNA"/>
</dbReference>
<feature type="compositionally biased region" description="Pro residues" evidence="1">
    <location>
        <begin position="56"/>
        <end position="69"/>
    </location>
</feature>
<evidence type="ECO:0000313" key="3">
    <source>
        <dbReference type="EMBL" id="NEN07351.1"/>
    </source>
</evidence>
<evidence type="ECO:0000256" key="1">
    <source>
        <dbReference type="SAM" id="MobiDB-lite"/>
    </source>
</evidence>
<dbReference type="Proteomes" id="UP000474967">
    <property type="component" value="Unassembled WGS sequence"/>
</dbReference>
<dbReference type="PROSITE" id="PS51257">
    <property type="entry name" value="PROKAR_LIPOPROTEIN"/>
    <property type="match status" value="1"/>
</dbReference>
<dbReference type="AlphaFoldDB" id="A0A6L9Y106"/>
<reference evidence="3 4" key="1">
    <citation type="journal article" date="2014" name="J. Microbiol.">
        <title>Diaminobutyricibacter tongyongensis gen. nov., sp. nov. and Homoserinibacter gongjuensis gen. nov., sp. nov. belong to the family Microbacteriaceae.</title>
        <authorList>
            <person name="Kim S.J."/>
            <person name="Ahn J.H."/>
            <person name="Weon H.Y."/>
            <person name="Hamada M."/>
            <person name="Suzuki K."/>
            <person name="Kwon S.W."/>
        </authorList>
    </citation>
    <scope>NUCLEOTIDE SEQUENCE [LARGE SCALE GENOMIC DNA]</scope>
    <source>
        <strain evidence="3 4">NBRC 108724</strain>
    </source>
</reference>
<keyword evidence="3" id="KW-0547">Nucleotide-binding</keyword>
<feature type="compositionally biased region" description="Low complexity" evidence="1">
    <location>
        <begin position="40"/>
        <end position="55"/>
    </location>
</feature>
<protein>
    <submittedName>
        <fullName evidence="3">Iron ABC transporter ATP-binding protein</fullName>
    </submittedName>
</protein>
<feature type="signal peptide" evidence="2">
    <location>
        <begin position="1"/>
        <end position="32"/>
    </location>
</feature>
<name>A0A6L9Y106_9MICO</name>
<keyword evidence="4" id="KW-1185">Reference proteome</keyword>
<gene>
    <name evidence="3" type="ORF">G3T36_15945</name>
</gene>
<keyword evidence="2" id="KW-0732">Signal</keyword>
<dbReference type="GO" id="GO:0005524">
    <property type="term" value="F:ATP binding"/>
    <property type="evidence" value="ECO:0007669"/>
    <property type="project" value="UniProtKB-KW"/>
</dbReference>
<evidence type="ECO:0000313" key="4">
    <source>
        <dbReference type="Proteomes" id="UP000474967"/>
    </source>
</evidence>
<feature type="chain" id="PRO_5039115217" evidence="2">
    <location>
        <begin position="33"/>
        <end position="210"/>
    </location>
</feature>
<comment type="caution">
    <text evidence="3">The sequence shown here is derived from an EMBL/GenBank/DDBJ whole genome shotgun (WGS) entry which is preliminary data.</text>
</comment>